<evidence type="ECO:0000313" key="9">
    <source>
        <dbReference type="Proteomes" id="UP001061958"/>
    </source>
</evidence>
<comment type="caution">
    <text evidence="8">The sequence shown here is derived from an EMBL/GenBank/DDBJ whole genome shotgun (WGS) entry which is preliminary data.</text>
</comment>
<name>A0A9C7USV2_9RHOD</name>
<dbReference type="GO" id="GO:0005525">
    <property type="term" value="F:GTP binding"/>
    <property type="evidence" value="ECO:0007669"/>
    <property type="project" value="UniProtKB-KW"/>
</dbReference>
<reference evidence="8" key="2">
    <citation type="submission" date="2022-01" db="EMBL/GenBank/DDBJ databases">
        <authorList>
            <person name="Hirooka S."/>
            <person name="Miyagishima S.Y."/>
        </authorList>
    </citation>
    <scope>NUCLEOTIDE SEQUENCE</scope>
    <source>
        <strain evidence="8">NBRC 102759</strain>
    </source>
</reference>
<keyword evidence="7" id="KW-0472">Membrane</keyword>
<dbReference type="CDD" id="cd00878">
    <property type="entry name" value="Arf_Arl"/>
    <property type="match status" value="1"/>
</dbReference>
<evidence type="ECO:0008006" key="10">
    <source>
        <dbReference type="Google" id="ProtNLM"/>
    </source>
</evidence>
<dbReference type="Pfam" id="PF00025">
    <property type="entry name" value="Arf"/>
    <property type="match status" value="1"/>
</dbReference>
<dbReference type="SMART" id="SM00177">
    <property type="entry name" value="ARF"/>
    <property type="match status" value="1"/>
</dbReference>
<feature type="binding site" evidence="4">
    <location>
        <begin position="23"/>
        <end position="30"/>
    </location>
    <ligand>
        <name>GTP</name>
        <dbReference type="ChEBI" id="CHEBI:37565"/>
    </ligand>
</feature>
<dbReference type="SMART" id="SM00178">
    <property type="entry name" value="SAR"/>
    <property type="match status" value="1"/>
</dbReference>
<dbReference type="InterPro" id="IPR005225">
    <property type="entry name" value="Small_GTP-bd"/>
</dbReference>
<evidence type="ECO:0000256" key="2">
    <source>
        <dbReference type="ARBA" id="ARBA00022741"/>
    </source>
</evidence>
<dbReference type="FunFam" id="3.40.50.300:FF:001166">
    <property type="entry name" value="ADP-ribosylation factor D"/>
    <property type="match status" value="1"/>
</dbReference>
<evidence type="ECO:0000256" key="3">
    <source>
        <dbReference type="ARBA" id="ARBA00023134"/>
    </source>
</evidence>
<dbReference type="Gene3D" id="3.40.50.300">
    <property type="entry name" value="P-loop containing nucleotide triphosphate hydrolases"/>
    <property type="match status" value="1"/>
</dbReference>
<dbReference type="PRINTS" id="PR00328">
    <property type="entry name" value="SAR1GTPBP"/>
</dbReference>
<evidence type="ECO:0000256" key="4">
    <source>
        <dbReference type="PIRSR" id="PIRSR606689-1"/>
    </source>
</evidence>
<accession>A0A9C7USV2</accession>
<keyword evidence="7" id="KW-1133">Transmembrane helix</keyword>
<proteinExistence type="inferred from homology"/>
<dbReference type="PANTHER" id="PTHR11711">
    <property type="entry name" value="ADP RIBOSYLATION FACTOR-RELATED"/>
    <property type="match status" value="1"/>
</dbReference>
<protein>
    <recommendedName>
        <fullName evidence="10">ADP-ribosylation factor</fullName>
    </recommendedName>
</protein>
<feature type="binding site" evidence="5">
    <location>
        <position position="47"/>
    </location>
    <ligand>
        <name>Mg(2+)</name>
        <dbReference type="ChEBI" id="CHEBI:18420"/>
    </ligand>
</feature>
<gene>
    <name evidence="8" type="ORF">GpartN1_g5616.t1</name>
</gene>
<keyword evidence="3 4" id="KW-0342">GTP-binding</keyword>
<dbReference type="GO" id="GO:0003924">
    <property type="term" value="F:GTPase activity"/>
    <property type="evidence" value="ECO:0007669"/>
    <property type="project" value="InterPro"/>
</dbReference>
<keyword evidence="7" id="KW-0812">Transmembrane</keyword>
<dbReference type="InterPro" id="IPR006689">
    <property type="entry name" value="Small_GTPase_ARF/SAR"/>
</dbReference>
<organism evidence="8 9">
    <name type="scientific">Galdieria partita</name>
    <dbReference type="NCBI Taxonomy" id="83374"/>
    <lineage>
        <taxon>Eukaryota</taxon>
        <taxon>Rhodophyta</taxon>
        <taxon>Bangiophyceae</taxon>
        <taxon>Galdieriales</taxon>
        <taxon>Galdieriaceae</taxon>
        <taxon>Galdieria</taxon>
    </lineage>
</organism>
<dbReference type="PROSITE" id="PS51417">
    <property type="entry name" value="ARF"/>
    <property type="match status" value="1"/>
</dbReference>
<dbReference type="NCBIfam" id="TIGR00231">
    <property type="entry name" value="small_GTP"/>
    <property type="match status" value="1"/>
</dbReference>
<dbReference type="SUPFAM" id="SSF52540">
    <property type="entry name" value="P-loop containing nucleoside triphosphate hydrolases"/>
    <property type="match status" value="1"/>
</dbReference>
<dbReference type="OrthoDB" id="2011769at2759"/>
<dbReference type="AlphaFoldDB" id="A0A9C7USV2"/>
<feature type="transmembrane region" description="Helical" evidence="7">
    <location>
        <begin position="17"/>
        <end position="36"/>
    </location>
</feature>
<keyword evidence="2 4" id="KW-0547">Nucleotide-binding</keyword>
<keyword evidence="5" id="KW-0460">Magnesium</keyword>
<feature type="binding site" evidence="5">
    <location>
        <position position="30"/>
    </location>
    <ligand>
        <name>Mg(2+)</name>
        <dbReference type="ChEBI" id="CHEBI:18420"/>
    </ligand>
</feature>
<dbReference type="GO" id="GO:0046872">
    <property type="term" value="F:metal ion binding"/>
    <property type="evidence" value="ECO:0007669"/>
    <property type="project" value="UniProtKB-KW"/>
</dbReference>
<feature type="binding site" evidence="4">
    <location>
        <position position="69"/>
    </location>
    <ligand>
        <name>GTP</name>
        <dbReference type="ChEBI" id="CHEBI:37565"/>
    </ligand>
</feature>
<keyword evidence="5" id="KW-0479">Metal-binding</keyword>
<feature type="binding site" evidence="4">
    <location>
        <begin position="127"/>
        <end position="130"/>
    </location>
    <ligand>
        <name>GTP</name>
        <dbReference type="ChEBI" id="CHEBI:37565"/>
    </ligand>
</feature>
<evidence type="ECO:0000256" key="6">
    <source>
        <dbReference type="RuleBase" id="RU003925"/>
    </source>
</evidence>
<keyword evidence="9" id="KW-1185">Reference proteome</keyword>
<reference evidence="8" key="1">
    <citation type="journal article" date="2022" name="Proc. Natl. Acad. Sci. U.S.A.">
        <title>Life cycle and functional genomics of the unicellular red alga Galdieria for elucidating algal and plant evolution and industrial use.</title>
        <authorList>
            <person name="Hirooka S."/>
            <person name="Itabashi T."/>
            <person name="Ichinose T.M."/>
            <person name="Onuma R."/>
            <person name="Fujiwara T."/>
            <person name="Yamashita S."/>
            <person name="Jong L.W."/>
            <person name="Tomita R."/>
            <person name="Iwane A.H."/>
            <person name="Miyagishima S.Y."/>
        </authorList>
    </citation>
    <scope>NUCLEOTIDE SEQUENCE</scope>
    <source>
        <strain evidence="8">NBRC 102759</strain>
    </source>
</reference>
<dbReference type="EMBL" id="BQMJ01000047">
    <property type="protein sequence ID" value="GJQ13825.1"/>
    <property type="molecule type" value="Genomic_DNA"/>
</dbReference>
<dbReference type="Proteomes" id="UP001061958">
    <property type="component" value="Unassembled WGS sequence"/>
</dbReference>
<dbReference type="InterPro" id="IPR027417">
    <property type="entry name" value="P-loop_NTPase"/>
</dbReference>
<comment type="similarity">
    <text evidence="1 6">Belongs to the small GTPase superfamily. Arf family.</text>
</comment>
<dbReference type="InterPro" id="IPR024156">
    <property type="entry name" value="Small_GTPase_ARF"/>
</dbReference>
<evidence type="ECO:0000313" key="8">
    <source>
        <dbReference type="EMBL" id="GJQ13825.1"/>
    </source>
</evidence>
<evidence type="ECO:0000256" key="1">
    <source>
        <dbReference type="ARBA" id="ARBA00010290"/>
    </source>
</evidence>
<evidence type="ECO:0000256" key="5">
    <source>
        <dbReference type="PIRSR" id="PIRSR606689-2"/>
    </source>
</evidence>
<evidence type="ECO:0000256" key="7">
    <source>
        <dbReference type="SAM" id="Phobius"/>
    </source>
</evidence>
<sequence length="188" mass="20902">MGCFSSKEFQSNGKKKYGVVLIGLDGAGATTILYFLKLGKQMMTMPTLGCNTETVQYGDSELVIWDIGGLDKVRSLWSEFSKDAQGVIFVVDSYDRERIPQAREALFNFLKTQKQSDRKVPLLVFANKQDKESALSPADIANELELHKLALQSYQVVPCSGRTGEGLSDGMNWLLTEINKNVHSGDRK</sequence>